<organism evidence="4 5">
    <name type="scientific">Cloeon dipterum</name>
    <dbReference type="NCBI Taxonomy" id="197152"/>
    <lineage>
        <taxon>Eukaryota</taxon>
        <taxon>Metazoa</taxon>
        <taxon>Ecdysozoa</taxon>
        <taxon>Arthropoda</taxon>
        <taxon>Hexapoda</taxon>
        <taxon>Insecta</taxon>
        <taxon>Pterygota</taxon>
        <taxon>Palaeoptera</taxon>
        <taxon>Ephemeroptera</taxon>
        <taxon>Pisciforma</taxon>
        <taxon>Baetidae</taxon>
        <taxon>Cloeon</taxon>
    </lineage>
</organism>
<keyword evidence="1" id="KW-1015">Disulfide bond</keyword>
<evidence type="ECO:0000313" key="5">
    <source>
        <dbReference type="Proteomes" id="UP000494165"/>
    </source>
</evidence>
<feature type="chain" id="PRO_5035850876" description="C-type lectin domain-containing protein" evidence="2">
    <location>
        <begin position="18"/>
        <end position="175"/>
    </location>
</feature>
<dbReference type="InterPro" id="IPR018378">
    <property type="entry name" value="C-type_lectin_CS"/>
</dbReference>
<sequence>MRILLVALFLGIVSADADTNLIVSQLAKKLQCEPNPLNLTTLANGKKYFFSAFEVDWYEARRFCESNKMQLAAPKTVEELALFFEETKKVTSPEASWWVWAMAASAGGRESGEFWWGDGEVLAQNSALWSGGDPNDAKKGKNVCVYVNNQANEKLRDYSCAEIQRFICQLPEYCY</sequence>
<comment type="caution">
    <text evidence="4">The sequence shown here is derived from an EMBL/GenBank/DDBJ whole genome shotgun (WGS) entry which is preliminary data.</text>
</comment>
<reference evidence="4 5" key="1">
    <citation type="submission" date="2020-04" db="EMBL/GenBank/DDBJ databases">
        <authorList>
            <person name="Alioto T."/>
            <person name="Alioto T."/>
            <person name="Gomez Garrido J."/>
        </authorList>
    </citation>
    <scope>NUCLEOTIDE SEQUENCE [LARGE SCALE GENOMIC DNA]</scope>
</reference>
<evidence type="ECO:0000313" key="4">
    <source>
        <dbReference type="EMBL" id="CAB3381682.1"/>
    </source>
</evidence>
<dbReference type="SUPFAM" id="SSF56436">
    <property type="entry name" value="C-type lectin-like"/>
    <property type="match status" value="1"/>
</dbReference>
<dbReference type="PROSITE" id="PS00615">
    <property type="entry name" value="C_TYPE_LECTIN_1"/>
    <property type="match status" value="1"/>
</dbReference>
<dbReference type="InterPro" id="IPR016186">
    <property type="entry name" value="C-type_lectin-like/link_sf"/>
</dbReference>
<proteinExistence type="predicted"/>
<keyword evidence="5" id="KW-1185">Reference proteome</keyword>
<name>A0A8S1DN66_9INSE</name>
<keyword evidence="2" id="KW-0732">Signal</keyword>
<dbReference type="Gene3D" id="3.10.100.10">
    <property type="entry name" value="Mannose-Binding Protein A, subunit A"/>
    <property type="match status" value="1"/>
</dbReference>
<dbReference type="Pfam" id="PF00059">
    <property type="entry name" value="Lectin_C"/>
    <property type="match status" value="1"/>
</dbReference>
<protein>
    <recommendedName>
        <fullName evidence="3">C-type lectin domain-containing protein</fullName>
    </recommendedName>
</protein>
<dbReference type="CDD" id="cd00037">
    <property type="entry name" value="CLECT"/>
    <property type="match status" value="1"/>
</dbReference>
<accession>A0A8S1DN66</accession>
<gene>
    <name evidence="4" type="ORF">CLODIP_2_CD03226</name>
</gene>
<dbReference type="OrthoDB" id="8950604at2759"/>
<dbReference type="AlphaFoldDB" id="A0A8S1DN66"/>
<feature type="domain" description="C-type lectin" evidence="3">
    <location>
        <begin position="43"/>
        <end position="169"/>
    </location>
</feature>
<dbReference type="EMBL" id="CADEPI010000242">
    <property type="protein sequence ID" value="CAB3381682.1"/>
    <property type="molecule type" value="Genomic_DNA"/>
</dbReference>
<evidence type="ECO:0000256" key="2">
    <source>
        <dbReference type="SAM" id="SignalP"/>
    </source>
</evidence>
<dbReference type="SMART" id="SM00034">
    <property type="entry name" value="CLECT"/>
    <property type="match status" value="1"/>
</dbReference>
<evidence type="ECO:0000259" key="3">
    <source>
        <dbReference type="PROSITE" id="PS50041"/>
    </source>
</evidence>
<dbReference type="Proteomes" id="UP000494165">
    <property type="component" value="Unassembled WGS sequence"/>
</dbReference>
<dbReference type="InterPro" id="IPR016187">
    <property type="entry name" value="CTDL_fold"/>
</dbReference>
<dbReference type="PROSITE" id="PS50041">
    <property type="entry name" value="C_TYPE_LECTIN_2"/>
    <property type="match status" value="1"/>
</dbReference>
<dbReference type="InterPro" id="IPR001304">
    <property type="entry name" value="C-type_lectin-like"/>
</dbReference>
<feature type="signal peptide" evidence="2">
    <location>
        <begin position="1"/>
        <end position="17"/>
    </location>
</feature>
<evidence type="ECO:0000256" key="1">
    <source>
        <dbReference type="ARBA" id="ARBA00023157"/>
    </source>
</evidence>